<keyword evidence="1" id="KW-0812">Transmembrane</keyword>
<organism evidence="2 3">
    <name type="scientific">Daphnia pulex</name>
    <name type="common">Water flea</name>
    <dbReference type="NCBI Taxonomy" id="6669"/>
    <lineage>
        <taxon>Eukaryota</taxon>
        <taxon>Metazoa</taxon>
        <taxon>Ecdysozoa</taxon>
        <taxon>Arthropoda</taxon>
        <taxon>Crustacea</taxon>
        <taxon>Branchiopoda</taxon>
        <taxon>Diplostraca</taxon>
        <taxon>Cladocera</taxon>
        <taxon>Anomopoda</taxon>
        <taxon>Daphniidae</taxon>
        <taxon>Daphnia</taxon>
    </lineage>
</organism>
<dbReference type="KEGG" id="dpx:DAPPUDRAFT_300225"/>
<keyword evidence="1" id="KW-0472">Membrane</keyword>
<dbReference type="Proteomes" id="UP000000305">
    <property type="component" value="Unassembled WGS sequence"/>
</dbReference>
<dbReference type="AlphaFoldDB" id="E9G5G1"/>
<reference evidence="2 3" key="1">
    <citation type="journal article" date="2011" name="Science">
        <title>The ecoresponsive genome of Daphnia pulex.</title>
        <authorList>
            <person name="Colbourne J.K."/>
            <person name="Pfrender M.E."/>
            <person name="Gilbert D."/>
            <person name="Thomas W.K."/>
            <person name="Tucker A."/>
            <person name="Oakley T.H."/>
            <person name="Tokishita S."/>
            <person name="Aerts A."/>
            <person name="Arnold G.J."/>
            <person name="Basu M.K."/>
            <person name="Bauer D.J."/>
            <person name="Caceres C.E."/>
            <person name="Carmel L."/>
            <person name="Casola C."/>
            <person name="Choi J.H."/>
            <person name="Detter J.C."/>
            <person name="Dong Q."/>
            <person name="Dusheyko S."/>
            <person name="Eads B.D."/>
            <person name="Frohlich T."/>
            <person name="Geiler-Samerotte K.A."/>
            <person name="Gerlach D."/>
            <person name="Hatcher P."/>
            <person name="Jogdeo S."/>
            <person name="Krijgsveld J."/>
            <person name="Kriventseva E.V."/>
            <person name="Kultz D."/>
            <person name="Laforsch C."/>
            <person name="Lindquist E."/>
            <person name="Lopez J."/>
            <person name="Manak J.R."/>
            <person name="Muller J."/>
            <person name="Pangilinan J."/>
            <person name="Patwardhan R.P."/>
            <person name="Pitluck S."/>
            <person name="Pritham E.J."/>
            <person name="Rechtsteiner A."/>
            <person name="Rho M."/>
            <person name="Rogozin I.B."/>
            <person name="Sakarya O."/>
            <person name="Salamov A."/>
            <person name="Schaack S."/>
            <person name="Shapiro H."/>
            <person name="Shiga Y."/>
            <person name="Skalitzky C."/>
            <person name="Smith Z."/>
            <person name="Souvorov A."/>
            <person name="Sung W."/>
            <person name="Tang Z."/>
            <person name="Tsuchiya D."/>
            <person name="Tu H."/>
            <person name="Vos H."/>
            <person name="Wang M."/>
            <person name="Wolf Y.I."/>
            <person name="Yamagata H."/>
            <person name="Yamada T."/>
            <person name="Ye Y."/>
            <person name="Shaw J.R."/>
            <person name="Andrews J."/>
            <person name="Crease T.J."/>
            <person name="Tang H."/>
            <person name="Lucas S.M."/>
            <person name="Robertson H.M."/>
            <person name="Bork P."/>
            <person name="Koonin E.V."/>
            <person name="Zdobnov E.M."/>
            <person name="Grigoriev I.V."/>
            <person name="Lynch M."/>
            <person name="Boore J.L."/>
        </authorList>
    </citation>
    <scope>NUCLEOTIDE SEQUENCE [LARGE SCALE GENOMIC DNA]</scope>
</reference>
<dbReference type="OrthoDB" id="7861671at2759"/>
<keyword evidence="3" id="KW-1185">Reference proteome</keyword>
<feature type="transmembrane region" description="Helical" evidence="1">
    <location>
        <begin position="49"/>
        <end position="71"/>
    </location>
</feature>
<evidence type="ECO:0000256" key="1">
    <source>
        <dbReference type="SAM" id="Phobius"/>
    </source>
</evidence>
<dbReference type="HOGENOM" id="CLU_2457025_0_0_1"/>
<evidence type="ECO:0000313" key="3">
    <source>
        <dbReference type="Proteomes" id="UP000000305"/>
    </source>
</evidence>
<name>E9G5G1_DAPPU</name>
<proteinExistence type="predicted"/>
<dbReference type="EMBL" id="GL732532">
    <property type="protein sequence ID" value="EFX85198.1"/>
    <property type="molecule type" value="Genomic_DNA"/>
</dbReference>
<gene>
    <name evidence="2" type="ORF">DAPPUDRAFT_300225</name>
</gene>
<feature type="transmembrane region" description="Helical" evidence="1">
    <location>
        <begin position="24"/>
        <end position="43"/>
    </location>
</feature>
<keyword evidence="1" id="KW-1133">Transmembrane helix</keyword>
<dbReference type="InParanoid" id="E9G5G1"/>
<accession>E9G5G1</accession>
<protein>
    <submittedName>
        <fullName evidence="2">Uncharacterized protein</fullName>
    </submittedName>
</protein>
<sequence length="89" mass="10099">MSINLIVCSIPLVVVAIKKRPLRFLMPWLGIGATTFLIGIITICILLNVVIYIAPTTIIAIWFWLIVYSYYNKLKKNHVGPISVERTIL</sequence>
<evidence type="ECO:0000313" key="2">
    <source>
        <dbReference type="EMBL" id="EFX85198.1"/>
    </source>
</evidence>